<reference evidence="1 2" key="1">
    <citation type="submission" date="2019-05" db="EMBL/GenBank/DDBJ databases">
        <title>Another draft genome of Portunus trituberculatus and its Hox gene families provides insights of decapod evolution.</title>
        <authorList>
            <person name="Jeong J.-H."/>
            <person name="Song I."/>
            <person name="Kim S."/>
            <person name="Choi T."/>
            <person name="Kim D."/>
            <person name="Ryu S."/>
            <person name="Kim W."/>
        </authorList>
    </citation>
    <scope>NUCLEOTIDE SEQUENCE [LARGE SCALE GENOMIC DNA]</scope>
    <source>
        <tissue evidence="1">Muscle</tissue>
    </source>
</reference>
<dbReference type="AlphaFoldDB" id="A0A5B7K1N6"/>
<proteinExistence type="predicted"/>
<dbReference type="Proteomes" id="UP000324222">
    <property type="component" value="Unassembled WGS sequence"/>
</dbReference>
<organism evidence="1 2">
    <name type="scientific">Portunus trituberculatus</name>
    <name type="common">Swimming crab</name>
    <name type="synonym">Neptunus trituberculatus</name>
    <dbReference type="NCBI Taxonomy" id="210409"/>
    <lineage>
        <taxon>Eukaryota</taxon>
        <taxon>Metazoa</taxon>
        <taxon>Ecdysozoa</taxon>
        <taxon>Arthropoda</taxon>
        <taxon>Crustacea</taxon>
        <taxon>Multicrustacea</taxon>
        <taxon>Malacostraca</taxon>
        <taxon>Eumalacostraca</taxon>
        <taxon>Eucarida</taxon>
        <taxon>Decapoda</taxon>
        <taxon>Pleocyemata</taxon>
        <taxon>Brachyura</taxon>
        <taxon>Eubrachyura</taxon>
        <taxon>Portunoidea</taxon>
        <taxon>Portunidae</taxon>
        <taxon>Portuninae</taxon>
        <taxon>Portunus</taxon>
    </lineage>
</organism>
<accession>A0A5B7K1N6</accession>
<sequence length="60" mass="6070">MDVAGASLARGMPGARVLLTKIGEEVCQLVLVAEIPQMVRGAALATSSGNANSQTCPCIV</sequence>
<protein>
    <submittedName>
        <fullName evidence="1">Uncharacterized protein</fullName>
    </submittedName>
</protein>
<comment type="caution">
    <text evidence="1">The sequence shown here is derived from an EMBL/GenBank/DDBJ whole genome shotgun (WGS) entry which is preliminary data.</text>
</comment>
<name>A0A5B7K1N6_PORTR</name>
<keyword evidence="2" id="KW-1185">Reference proteome</keyword>
<evidence type="ECO:0000313" key="2">
    <source>
        <dbReference type="Proteomes" id="UP000324222"/>
    </source>
</evidence>
<gene>
    <name evidence="1" type="ORF">E2C01_096010</name>
</gene>
<dbReference type="EMBL" id="VSRR010123365">
    <property type="protein sequence ID" value="MPD00534.1"/>
    <property type="molecule type" value="Genomic_DNA"/>
</dbReference>
<evidence type="ECO:0000313" key="1">
    <source>
        <dbReference type="EMBL" id="MPD00534.1"/>
    </source>
</evidence>